<comment type="similarity">
    <text evidence="1 2">Belongs to the MecA family.</text>
</comment>
<dbReference type="Proteomes" id="UP000287239">
    <property type="component" value="Unassembled WGS sequence"/>
</dbReference>
<comment type="caution">
    <text evidence="3">The sequence shown here is derived from an EMBL/GenBank/DDBJ whole genome shotgun (WGS) entry which is preliminary data.</text>
</comment>
<organism evidence="3 4">
    <name type="scientific">Vagococcus salmoninarum</name>
    <dbReference type="NCBI Taxonomy" id="2739"/>
    <lineage>
        <taxon>Bacteria</taxon>
        <taxon>Bacillati</taxon>
        <taxon>Bacillota</taxon>
        <taxon>Bacilli</taxon>
        <taxon>Lactobacillales</taxon>
        <taxon>Enterococcaceae</taxon>
        <taxon>Vagococcus</taxon>
    </lineage>
</organism>
<protein>
    <recommendedName>
        <fullName evidence="2">Adapter protein MecA</fullName>
    </recommendedName>
</protein>
<evidence type="ECO:0000313" key="3">
    <source>
        <dbReference type="EMBL" id="RST93041.1"/>
    </source>
</evidence>
<gene>
    <name evidence="2" type="primary">mecA</name>
    <name evidence="3" type="ORF">CBF35_12235</name>
</gene>
<dbReference type="GeneID" id="98569109"/>
<reference evidence="3 4" key="1">
    <citation type="submission" date="2017-05" db="EMBL/GenBank/DDBJ databases">
        <title>Vagococcus spp. assemblies.</title>
        <authorList>
            <person name="Gulvik C.A."/>
        </authorList>
    </citation>
    <scope>NUCLEOTIDE SEQUENCE [LARGE SCALE GENOMIC DNA]</scope>
    <source>
        <strain evidence="3 4">NCFB 2777</strain>
    </source>
</reference>
<comment type="subunit">
    <text evidence="2">Homodimer.</text>
</comment>
<evidence type="ECO:0000313" key="4">
    <source>
        <dbReference type="Proteomes" id="UP000287239"/>
    </source>
</evidence>
<dbReference type="Gene3D" id="3.30.70.1950">
    <property type="match status" value="1"/>
</dbReference>
<comment type="function">
    <text evidence="2">Enables the recognition and targeting of unfolded and aggregated proteins to the ClpC protease or to other proteins involved in proteolysis.</text>
</comment>
<dbReference type="Pfam" id="PF05389">
    <property type="entry name" value="MecA"/>
    <property type="match status" value="1"/>
</dbReference>
<accession>A0A429ZH45</accession>
<dbReference type="PANTHER" id="PTHR39161:SF1">
    <property type="entry name" value="ADAPTER PROTEIN MECA 1"/>
    <property type="match status" value="1"/>
</dbReference>
<dbReference type="AlphaFoldDB" id="A0A429ZH45"/>
<dbReference type="HAMAP" id="MF_01124">
    <property type="entry name" value="MecA"/>
    <property type="match status" value="1"/>
</dbReference>
<dbReference type="InterPro" id="IPR038471">
    <property type="entry name" value="MecA_C_sf"/>
</dbReference>
<dbReference type="EMBL" id="NGJU01000020">
    <property type="protein sequence ID" value="RST93041.1"/>
    <property type="molecule type" value="Genomic_DNA"/>
</dbReference>
<dbReference type="PANTHER" id="PTHR39161">
    <property type="entry name" value="ADAPTER PROTEIN MECA"/>
    <property type="match status" value="1"/>
</dbReference>
<sequence>MEMERINENTIRVLIENEDLEERGITFLDLLGNHKQIENFFYSILEEVDIDEQFQETDAVTFQVLPNRNGLELFISKNMMMGEDGEIPELSEMMNQETFGEFVKNQMTEGTPLAETNTQEEVNNYINNLESPLLESVVKFDSFEDVIQLARIAKMNNVVSHLYQMKDDLSGYFLHVVFYLEDTTETQVNDDMALILEFGHLTTVAPEVLAEYGQLIMEQSALKQTQHYFKK</sequence>
<keyword evidence="4" id="KW-1185">Reference proteome</keyword>
<name>A0A429ZH45_9ENTE</name>
<proteinExistence type="inferred from homology"/>
<dbReference type="InterPro" id="IPR008681">
    <property type="entry name" value="Neg-reg_MecA"/>
</dbReference>
<dbReference type="OrthoDB" id="2360201at2"/>
<comment type="domain">
    <text evidence="2">The N-terminal domain probably binds unfolded/aggregated proteins; the C-terminal domain interacts with ClpC.</text>
</comment>
<dbReference type="PIRSF" id="PIRSF029008">
    <property type="entry name" value="MecA"/>
    <property type="match status" value="1"/>
</dbReference>
<dbReference type="GO" id="GO:0030674">
    <property type="term" value="F:protein-macromolecule adaptor activity"/>
    <property type="evidence" value="ECO:0007669"/>
    <property type="project" value="UniProtKB-UniRule"/>
</dbReference>
<dbReference type="RefSeq" id="WP_126781518.1">
    <property type="nucleotide sequence ID" value="NZ_CP177121.1"/>
</dbReference>
<evidence type="ECO:0000256" key="2">
    <source>
        <dbReference type="HAMAP-Rule" id="MF_01124"/>
    </source>
</evidence>
<evidence type="ECO:0000256" key="1">
    <source>
        <dbReference type="ARBA" id="ARBA00005397"/>
    </source>
</evidence>